<dbReference type="RefSeq" id="WP_304482832.1">
    <property type="nucleotide sequence ID" value="NZ_JAUQOQ010000002.1"/>
</dbReference>
<sequence length="127" mass="14568">MVTISTVRLNSPPVSEQAACEIVELSEGFDVNALWLNILQALPESAFEERKTFFLQILRRLLTEGRVKLAADSFLDGSVEEQVEAYRLAFPDEHQLDEDIFWLNRDGKCWVPGGFVWCFEDGREAWT</sequence>
<reference evidence="1 2" key="1">
    <citation type="submission" date="2024-09" db="EMBL/GenBank/DDBJ databases">
        <authorList>
            <person name="Fullem K."/>
        </authorList>
    </citation>
    <scope>NUCLEOTIDE SEQUENCE [LARGE SCALE GENOMIC DNA]</scope>
    <source>
        <strain evidence="2">K1(2024)</strain>
    </source>
</reference>
<evidence type="ECO:0000313" key="2">
    <source>
        <dbReference type="Proteomes" id="UP001577047"/>
    </source>
</evidence>
<dbReference type="Proteomes" id="UP001577047">
    <property type="component" value="Unassembled WGS sequence"/>
</dbReference>
<dbReference type="Gene3D" id="1.10.3510.10">
    <property type="entry name" value="NMB0513-like"/>
    <property type="match status" value="1"/>
</dbReference>
<evidence type="ECO:0000313" key="1">
    <source>
        <dbReference type="EMBL" id="MFB3799628.1"/>
    </source>
</evidence>
<gene>
    <name evidence="1" type="ORF">ACE1YR_04120</name>
</gene>
<comment type="caution">
    <text evidence="1">The sequence shown here is derived from an EMBL/GenBank/DDBJ whole genome shotgun (WGS) entry which is preliminary data.</text>
</comment>
<protein>
    <submittedName>
        <fullName evidence="1">DUF596 domain-containing protein</fullName>
    </submittedName>
</protein>
<dbReference type="EMBL" id="JBHFXX010000002">
    <property type="protein sequence ID" value="MFB3799628.1"/>
    <property type="molecule type" value="Genomic_DNA"/>
</dbReference>
<organism evidence="1 2">
    <name type="scientific">Pseudomonas boreofloridensis</name>
    <dbReference type="NCBI Taxonomy" id="3064348"/>
    <lineage>
        <taxon>Bacteria</taxon>
        <taxon>Pseudomonadati</taxon>
        <taxon>Pseudomonadota</taxon>
        <taxon>Gammaproteobacteria</taxon>
        <taxon>Pseudomonadales</taxon>
        <taxon>Pseudomonadaceae</taxon>
        <taxon>Pseudomonas</taxon>
    </lineage>
</organism>
<accession>A0ABV4Z4R6</accession>
<dbReference type="Pfam" id="PF04591">
    <property type="entry name" value="DUF596"/>
    <property type="match status" value="1"/>
</dbReference>
<proteinExistence type="predicted"/>
<name>A0ABV4Z4R6_9PSED</name>
<dbReference type="InterPro" id="IPR023138">
    <property type="entry name" value="NMB0513-like_sf"/>
</dbReference>
<keyword evidence="2" id="KW-1185">Reference proteome</keyword>
<dbReference type="SUPFAM" id="SSF160472">
    <property type="entry name" value="NMB0513-like"/>
    <property type="match status" value="1"/>
</dbReference>
<dbReference type="InterPro" id="IPR007670">
    <property type="entry name" value="DUF596"/>
</dbReference>